<name>A0A402A234_9CHLR</name>
<sequence length="85" mass="9485">MSYSDKMVLTSYHLQLGELPCLYGKNYFGPALVGKIGRERLLTTPGVEIRELGDGGIFLRDKAPEDVMSEHLGLVWQSDAKLPDF</sequence>
<protein>
    <submittedName>
        <fullName evidence="1">Uncharacterized protein</fullName>
    </submittedName>
</protein>
<dbReference type="OrthoDB" id="150975at2"/>
<accession>A0A402A234</accession>
<keyword evidence="2" id="KW-1185">Reference proteome</keyword>
<evidence type="ECO:0000313" key="1">
    <source>
        <dbReference type="EMBL" id="GCE13184.1"/>
    </source>
</evidence>
<reference evidence="2" key="1">
    <citation type="submission" date="2018-12" db="EMBL/GenBank/DDBJ databases">
        <title>Tengunoibacter tsumagoiensis gen. nov., sp. nov., Dictyobacter kobayashii sp. nov., D. alpinus sp. nov., and D. joshuensis sp. nov. and description of Dictyobacteraceae fam. nov. within the order Ktedonobacterales isolated from Tengu-no-mugimeshi.</title>
        <authorList>
            <person name="Wang C.M."/>
            <person name="Zheng Y."/>
            <person name="Sakai Y."/>
            <person name="Toyoda A."/>
            <person name="Minakuchi Y."/>
            <person name="Abe K."/>
            <person name="Yokota A."/>
            <person name="Yabe S."/>
        </authorList>
    </citation>
    <scope>NUCLEOTIDE SEQUENCE [LARGE SCALE GENOMIC DNA]</scope>
    <source>
        <strain evidence="2">Uno3</strain>
    </source>
</reference>
<dbReference type="RefSeq" id="WP_126580734.1">
    <property type="nucleotide sequence ID" value="NZ_BIFR01000001.1"/>
</dbReference>
<evidence type="ECO:0000313" key="2">
    <source>
        <dbReference type="Proteomes" id="UP000287352"/>
    </source>
</evidence>
<dbReference type="AlphaFoldDB" id="A0A402A234"/>
<comment type="caution">
    <text evidence="1">The sequence shown here is derived from an EMBL/GenBank/DDBJ whole genome shotgun (WGS) entry which is preliminary data.</text>
</comment>
<organism evidence="1 2">
    <name type="scientific">Tengunoibacter tsumagoiensis</name>
    <dbReference type="NCBI Taxonomy" id="2014871"/>
    <lineage>
        <taxon>Bacteria</taxon>
        <taxon>Bacillati</taxon>
        <taxon>Chloroflexota</taxon>
        <taxon>Ktedonobacteria</taxon>
        <taxon>Ktedonobacterales</taxon>
        <taxon>Dictyobacteraceae</taxon>
        <taxon>Tengunoibacter</taxon>
    </lineage>
</organism>
<dbReference type="Proteomes" id="UP000287352">
    <property type="component" value="Unassembled WGS sequence"/>
</dbReference>
<dbReference type="EMBL" id="BIFR01000001">
    <property type="protein sequence ID" value="GCE13184.1"/>
    <property type="molecule type" value="Genomic_DNA"/>
</dbReference>
<gene>
    <name evidence="1" type="ORF">KTT_30430</name>
</gene>
<proteinExistence type="predicted"/>